<protein>
    <recommendedName>
        <fullName evidence="4">Ricin B lectin domain-containing protein</fullName>
    </recommendedName>
</protein>
<gene>
    <name evidence="2" type="ORF">BDV27DRAFT_157035</name>
</gene>
<dbReference type="EMBL" id="ML737633">
    <property type="protein sequence ID" value="KAE8365336.1"/>
    <property type="molecule type" value="Genomic_DNA"/>
</dbReference>
<accession>A0A5N7A7Z3</accession>
<reference evidence="2 3" key="1">
    <citation type="submission" date="2019-04" db="EMBL/GenBank/DDBJ databases">
        <title>Friends and foes A comparative genomics studyof 23 Aspergillus species from section Flavi.</title>
        <authorList>
            <consortium name="DOE Joint Genome Institute"/>
            <person name="Kjaerbolling I."/>
            <person name="Vesth T."/>
            <person name="Frisvad J.C."/>
            <person name="Nybo J.L."/>
            <person name="Theobald S."/>
            <person name="Kildgaard S."/>
            <person name="Isbrandt T."/>
            <person name="Kuo A."/>
            <person name="Sato A."/>
            <person name="Lyhne E.K."/>
            <person name="Kogle M.E."/>
            <person name="Wiebenga A."/>
            <person name="Kun R.S."/>
            <person name="Lubbers R.J."/>
            <person name="Makela M.R."/>
            <person name="Barry K."/>
            <person name="Chovatia M."/>
            <person name="Clum A."/>
            <person name="Daum C."/>
            <person name="Haridas S."/>
            <person name="He G."/>
            <person name="LaButti K."/>
            <person name="Lipzen A."/>
            <person name="Mondo S."/>
            <person name="Riley R."/>
            <person name="Salamov A."/>
            <person name="Simmons B.A."/>
            <person name="Magnuson J.K."/>
            <person name="Henrissat B."/>
            <person name="Mortensen U.H."/>
            <person name="Larsen T.O."/>
            <person name="Devries R.P."/>
            <person name="Grigoriev I.V."/>
            <person name="Machida M."/>
            <person name="Baker S.E."/>
            <person name="Andersen M.R."/>
        </authorList>
    </citation>
    <scope>NUCLEOTIDE SEQUENCE [LARGE SCALE GENOMIC DNA]</scope>
    <source>
        <strain evidence="2 3">CBS 763.97</strain>
    </source>
</reference>
<feature type="chain" id="PRO_5024873034" description="Ricin B lectin domain-containing protein" evidence="1">
    <location>
        <begin position="20"/>
        <end position="149"/>
    </location>
</feature>
<keyword evidence="1" id="KW-0732">Signal</keyword>
<evidence type="ECO:0008006" key="4">
    <source>
        <dbReference type="Google" id="ProtNLM"/>
    </source>
</evidence>
<evidence type="ECO:0000256" key="1">
    <source>
        <dbReference type="SAM" id="SignalP"/>
    </source>
</evidence>
<keyword evidence="3" id="KW-1185">Reference proteome</keyword>
<dbReference type="Gene3D" id="2.80.10.50">
    <property type="match status" value="1"/>
</dbReference>
<proteinExistence type="predicted"/>
<dbReference type="CDD" id="cd00161">
    <property type="entry name" value="beta-trefoil_Ricin-like"/>
    <property type="match status" value="1"/>
</dbReference>
<dbReference type="InterPro" id="IPR035992">
    <property type="entry name" value="Ricin_B-like_lectins"/>
</dbReference>
<dbReference type="SUPFAM" id="SSF50370">
    <property type="entry name" value="Ricin B-like lectins"/>
    <property type="match status" value="1"/>
</dbReference>
<evidence type="ECO:0000313" key="3">
    <source>
        <dbReference type="Proteomes" id="UP000326268"/>
    </source>
</evidence>
<sequence>MKTFLAIGTLAAFCQSALGLNPGAYTIGSAALQDSQVLSEIDDANGPLVFSTKNNDSNQVWIFNLTGTYREFLIQSQNGGYINCGTIPGSPCFSGDEPEIYIAEQVTDHGYELVAKQTGYFLRADGQNLKIAEYDGGQPDEEFILTSIQ</sequence>
<organism evidence="2 3">
    <name type="scientific">Aspergillus caelatus</name>
    <dbReference type="NCBI Taxonomy" id="61420"/>
    <lineage>
        <taxon>Eukaryota</taxon>
        <taxon>Fungi</taxon>
        <taxon>Dikarya</taxon>
        <taxon>Ascomycota</taxon>
        <taxon>Pezizomycotina</taxon>
        <taxon>Eurotiomycetes</taxon>
        <taxon>Eurotiomycetidae</taxon>
        <taxon>Eurotiales</taxon>
        <taxon>Aspergillaceae</taxon>
        <taxon>Aspergillus</taxon>
        <taxon>Aspergillus subgen. Circumdati</taxon>
    </lineage>
</organism>
<dbReference type="OrthoDB" id="4490284at2759"/>
<dbReference type="RefSeq" id="XP_031928417.1">
    <property type="nucleotide sequence ID" value="XM_032072432.1"/>
</dbReference>
<feature type="signal peptide" evidence="1">
    <location>
        <begin position="1"/>
        <end position="19"/>
    </location>
</feature>
<evidence type="ECO:0000313" key="2">
    <source>
        <dbReference type="EMBL" id="KAE8365336.1"/>
    </source>
</evidence>
<dbReference type="AlphaFoldDB" id="A0A5N7A7Z3"/>
<dbReference type="GeneID" id="43656878"/>
<dbReference type="Proteomes" id="UP000326268">
    <property type="component" value="Unassembled WGS sequence"/>
</dbReference>
<name>A0A5N7A7Z3_9EURO</name>